<feature type="region of interest" description="Disordered" evidence="3">
    <location>
        <begin position="1"/>
        <end position="80"/>
    </location>
</feature>
<dbReference type="CDD" id="cd14688">
    <property type="entry name" value="bZIP_YAP"/>
    <property type="match status" value="1"/>
</dbReference>
<gene>
    <name evidence="5" type="primary">ABSGL_03435.1 scaffold 4609</name>
</gene>
<evidence type="ECO:0000313" key="6">
    <source>
        <dbReference type="Proteomes" id="UP000078561"/>
    </source>
</evidence>
<dbReference type="PANTHER" id="PTHR40621:SF6">
    <property type="entry name" value="AP-1-LIKE TRANSCRIPTION FACTOR YAP1-RELATED"/>
    <property type="match status" value="1"/>
</dbReference>
<comment type="subcellular location">
    <subcellularLocation>
        <location evidence="1">Nucleus</location>
    </subcellularLocation>
</comment>
<dbReference type="PROSITE" id="PS00036">
    <property type="entry name" value="BZIP_BASIC"/>
    <property type="match status" value="1"/>
</dbReference>
<dbReference type="EMBL" id="LT552047">
    <property type="protein sequence ID" value="SAL97908.1"/>
    <property type="molecule type" value="Genomic_DNA"/>
</dbReference>
<dbReference type="GO" id="GO:0000976">
    <property type="term" value="F:transcription cis-regulatory region binding"/>
    <property type="evidence" value="ECO:0007669"/>
    <property type="project" value="InterPro"/>
</dbReference>
<sequence length="404" mass="44686">MYSASPPMQQHYTSSIDRRRPSGTMDSSPQQPQQAWLQPTMVQQQQQPQDTGLNYMVHHGYPVVPKPTGTGPPHYHQQQYQHHPANINSKQQTANRAVIPSKRAAQNRAAQKAFRQRREQYVKDLEKKSKEMDQWLQDRDSVMNENRRLKTMVHQLQSRIASLTGEPIPSTPPASLQEEQQHTSPSPLPPSSPPQMSSSPTFSIRRTSYGPSLSPTTSSIPSVPLTTNVNGRSISASPPPLPRQTTTMPPSPSVHRPIHPTSSSSSASSPTTPSHSLLPIPLRPHSFVPSKEDDLPIPSPSPPPFPVVAPAGQLASTLPDTRSTMFELDLDPFFDDDFGGFPRMDDQLDFVGHPNNNSGQVLDDLFAMLQTRQRPQIPLQPTPSNGDDVPYYLMDPVVSNHSSG</sequence>
<reference evidence="5" key="1">
    <citation type="submission" date="2016-04" db="EMBL/GenBank/DDBJ databases">
        <authorList>
            <person name="Evans L.H."/>
            <person name="Alamgir A."/>
            <person name="Owens N."/>
            <person name="Weber N.D."/>
            <person name="Virtaneva K."/>
            <person name="Barbian K."/>
            <person name="Babar A."/>
            <person name="Rosenke K."/>
        </authorList>
    </citation>
    <scope>NUCLEOTIDE SEQUENCE [LARGE SCALE GENOMIC DNA]</scope>
    <source>
        <strain evidence="5">CBS 101.48</strain>
    </source>
</reference>
<feature type="compositionally biased region" description="Low complexity" evidence="3">
    <location>
        <begin position="211"/>
        <end position="227"/>
    </location>
</feature>
<accession>A0A168M3V5</accession>
<evidence type="ECO:0000256" key="1">
    <source>
        <dbReference type="ARBA" id="ARBA00004123"/>
    </source>
</evidence>
<feature type="compositionally biased region" description="Polar residues" evidence="3">
    <location>
        <begin position="24"/>
        <end position="42"/>
    </location>
</feature>
<dbReference type="InterPro" id="IPR004827">
    <property type="entry name" value="bZIP"/>
</dbReference>
<dbReference type="Pfam" id="PF00170">
    <property type="entry name" value="bZIP_1"/>
    <property type="match status" value="1"/>
</dbReference>
<dbReference type="PANTHER" id="PTHR40621">
    <property type="entry name" value="TRANSCRIPTION FACTOR KAPC-RELATED"/>
    <property type="match status" value="1"/>
</dbReference>
<proteinExistence type="predicted"/>
<organism evidence="5">
    <name type="scientific">Absidia glauca</name>
    <name type="common">Pin mould</name>
    <dbReference type="NCBI Taxonomy" id="4829"/>
    <lineage>
        <taxon>Eukaryota</taxon>
        <taxon>Fungi</taxon>
        <taxon>Fungi incertae sedis</taxon>
        <taxon>Mucoromycota</taxon>
        <taxon>Mucoromycotina</taxon>
        <taxon>Mucoromycetes</taxon>
        <taxon>Mucorales</taxon>
        <taxon>Cunninghamellaceae</taxon>
        <taxon>Absidia</taxon>
    </lineage>
</organism>
<feature type="compositionally biased region" description="Low complexity" evidence="3">
    <location>
        <begin position="62"/>
        <end position="80"/>
    </location>
</feature>
<feature type="compositionally biased region" description="Low complexity" evidence="3">
    <location>
        <begin position="259"/>
        <end position="280"/>
    </location>
</feature>
<keyword evidence="2" id="KW-0539">Nucleus</keyword>
<protein>
    <recommendedName>
        <fullName evidence="4">BZIP domain-containing protein</fullName>
    </recommendedName>
</protein>
<dbReference type="InterPro" id="IPR050936">
    <property type="entry name" value="AP-1-like"/>
</dbReference>
<dbReference type="InParanoid" id="A0A168M3V5"/>
<feature type="domain" description="BZIP" evidence="4">
    <location>
        <begin position="102"/>
        <end position="117"/>
    </location>
</feature>
<dbReference type="AlphaFoldDB" id="A0A168M3V5"/>
<evidence type="ECO:0000259" key="4">
    <source>
        <dbReference type="PROSITE" id="PS00036"/>
    </source>
</evidence>
<dbReference type="OrthoDB" id="2593073at2759"/>
<feature type="compositionally biased region" description="Polar residues" evidence="3">
    <location>
        <begin position="1"/>
        <end position="15"/>
    </location>
</feature>
<evidence type="ECO:0000313" key="5">
    <source>
        <dbReference type="EMBL" id="SAL97908.1"/>
    </source>
</evidence>
<dbReference type="Gene3D" id="1.20.5.170">
    <property type="match status" value="1"/>
</dbReference>
<feature type="region of interest" description="Disordered" evidence="3">
    <location>
        <begin position="376"/>
        <end position="404"/>
    </location>
</feature>
<keyword evidence="6" id="KW-1185">Reference proteome</keyword>
<dbReference type="OMA" id="ESTPWIN"/>
<feature type="region of interest" description="Disordered" evidence="3">
    <location>
        <begin position="164"/>
        <end position="303"/>
    </location>
</feature>
<dbReference type="SUPFAM" id="SSF57959">
    <property type="entry name" value="Leucine zipper domain"/>
    <property type="match status" value="1"/>
</dbReference>
<dbReference type="GO" id="GO:0001228">
    <property type="term" value="F:DNA-binding transcription activator activity, RNA polymerase II-specific"/>
    <property type="evidence" value="ECO:0007669"/>
    <property type="project" value="TreeGrafter"/>
</dbReference>
<dbReference type="InterPro" id="IPR046347">
    <property type="entry name" value="bZIP_sf"/>
</dbReference>
<evidence type="ECO:0000256" key="3">
    <source>
        <dbReference type="SAM" id="MobiDB-lite"/>
    </source>
</evidence>
<feature type="compositionally biased region" description="Polar residues" evidence="3">
    <location>
        <begin position="201"/>
        <end position="210"/>
    </location>
</feature>
<dbReference type="STRING" id="4829.A0A168M3V5"/>
<dbReference type="GO" id="GO:0090575">
    <property type="term" value="C:RNA polymerase II transcription regulator complex"/>
    <property type="evidence" value="ECO:0007669"/>
    <property type="project" value="TreeGrafter"/>
</dbReference>
<evidence type="ECO:0000256" key="2">
    <source>
        <dbReference type="ARBA" id="ARBA00023242"/>
    </source>
</evidence>
<dbReference type="Proteomes" id="UP000078561">
    <property type="component" value="Unassembled WGS sequence"/>
</dbReference>
<name>A0A168M3V5_ABSGL</name>